<feature type="compositionally biased region" description="Polar residues" evidence="1">
    <location>
        <begin position="62"/>
        <end position="73"/>
    </location>
</feature>
<accession>A0A9P1IJD1</accession>
<evidence type="ECO:0000313" key="2">
    <source>
        <dbReference type="EMBL" id="CAI5445543.1"/>
    </source>
</evidence>
<dbReference type="Proteomes" id="UP001152747">
    <property type="component" value="Unassembled WGS sequence"/>
</dbReference>
<feature type="compositionally biased region" description="Basic and acidic residues" evidence="1">
    <location>
        <begin position="151"/>
        <end position="164"/>
    </location>
</feature>
<evidence type="ECO:0000313" key="3">
    <source>
        <dbReference type="Proteomes" id="UP001152747"/>
    </source>
</evidence>
<gene>
    <name evidence="2" type="ORF">CAMP_LOCUS8180</name>
</gene>
<dbReference type="OrthoDB" id="5867859at2759"/>
<feature type="region of interest" description="Disordered" evidence="1">
    <location>
        <begin position="224"/>
        <end position="254"/>
    </location>
</feature>
<comment type="caution">
    <text evidence="2">The sequence shown here is derived from an EMBL/GenBank/DDBJ whole genome shotgun (WGS) entry which is preliminary data.</text>
</comment>
<feature type="compositionally biased region" description="Basic residues" evidence="1">
    <location>
        <begin position="39"/>
        <end position="51"/>
    </location>
</feature>
<protein>
    <submittedName>
        <fullName evidence="2">Uncharacterized protein</fullName>
    </submittedName>
</protein>
<feature type="compositionally biased region" description="Polar residues" evidence="1">
    <location>
        <begin position="111"/>
        <end position="122"/>
    </location>
</feature>
<feature type="compositionally biased region" description="Basic residues" evidence="1">
    <location>
        <begin position="1"/>
        <end position="31"/>
    </location>
</feature>
<dbReference type="AlphaFoldDB" id="A0A9P1IJD1"/>
<feature type="region of interest" description="Disordered" evidence="1">
    <location>
        <begin position="1"/>
        <end position="179"/>
    </location>
</feature>
<evidence type="ECO:0000256" key="1">
    <source>
        <dbReference type="SAM" id="MobiDB-lite"/>
    </source>
</evidence>
<dbReference type="EMBL" id="CANHGI010000003">
    <property type="protein sequence ID" value="CAI5445543.1"/>
    <property type="molecule type" value="Genomic_DNA"/>
</dbReference>
<dbReference type="Pfam" id="PF05867">
    <property type="entry name" value="DUF851"/>
    <property type="match status" value="1"/>
</dbReference>
<keyword evidence="3" id="KW-1185">Reference proteome</keyword>
<organism evidence="2 3">
    <name type="scientific">Caenorhabditis angaria</name>
    <dbReference type="NCBI Taxonomy" id="860376"/>
    <lineage>
        <taxon>Eukaryota</taxon>
        <taxon>Metazoa</taxon>
        <taxon>Ecdysozoa</taxon>
        <taxon>Nematoda</taxon>
        <taxon>Chromadorea</taxon>
        <taxon>Rhabditida</taxon>
        <taxon>Rhabditina</taxon>
        <taxon>Rhabditomorpha</taxon>
        <taxon>Rhabditoidea</taxon>
        <taxon>Rhabditidae</taxon>
        <taxon>Peloderinae</taxon>
        <taxon>Caenorhabditis</taxon>
    </lineage>
</organism>
<proteinExistence type="predicted"/>
<dbReference type="InterPro" id="IPR008569">
    <property type="entry name" value="DUF851"/>
</dbReference>
<reference evidence="2" key="1">
    <citation type="submission" date="2022-11" db="EMBL/GenBank/DDBJ databases">
        <authorList>
            <person name="Kikuchi T."/>
        </authorList>
    </citation>
    <scope>NUCLEOTIDE SEQUENCE</scope>
    <source>
        <strain evidence="2">PS1010</strain>
    </source>
</reference>
<sequence>MEQKYSQRKTKKNKHGKKDKTARTLKKKHSNGKLAQSGRNKKHAAKSKLKAMKQSMREGRSKSNTHSQGSQSGDYFIVKSTAPTNVPKEEAIRLAPSQITTTAPTDEEQNTADTTNYFSVSRSVMADRKPNQYEEEEPNEVRTPISRTPCVKREKDRRGHENRPLRLAPQSAVPDDDDVNKLIEKYKNPKRSQVMPVAKPSILVDSMVRSKMSMPLLRPHKSPAKEKTLVETQSDEFDDGPDMKTAPIRKEKPSAECKTARLDVIEDIYDKYPKIEEVLLLPSENPYGPNEMPTWMDYLEPTDEDMTNSEPACSVGAEQIEMYHSKKFKLKYPPEKKITLDQWQTTQMLMQNDNLFFTPPLIFSNTIRSLINVASSKHNKSKRDDDEENSTQPSAEAILRVVDHDRLQCYTYLRSDPIPTAGKKVLMKPEDVPDKSTFVRP</sequence>
<name>A0A9P1IJD1_9PELO</name>